<reference evidence="1" key="2">
    <citation type="submission" date="2025-09" db="UniProtKB">
        <authorList>
            <consortium name="EnsemblPlants"/>
        </authorList>
    </citation>
    <scope>IDENTIFICATION</scope>
</reference>
<name>A0ACD5TLZ9_AVESA</name>
<evidence type="ECO:0000313" key="2">
    <source>
        <dbReference type="Proteomes" id="UP001732700"/>
    </source>
</evidence>
<organism evidence="1 2">
    <name type="scientific">Avena sativa</name>
    <name type="common">Oat</name>
    <dbReference type="NCBI Taxonomy" id="4498"/>
    <lineage>
        <taxon>Eukaryota</taxon>
        <taxon>Viridiplantae</taxon>
        <taxon>Streptophyta</taxon>
        <taxon>Embryophyta</taxon>
        <taxon>Tracheophyta</taxon>
        <taxon>Spermatophyta</taxon>
        <taxon>Magnoliopsida</taxon>
        <taxon>Liliopsida</taxon>
        <taxon>Poales</taxon>
        <taxon>Poaceae</taxon>
        <taxon>BOP clade</taxon>
        <taxon>Pooideae</taxon>
        <taxon>Poodae</taxon>
        <taxon>Poeae</taxon>
        <taxon>Poeae Chloroplast Group 1 (Aveneae type)</taxon>
        <taxon>Aveninae</taxon>
        <taxon>Avena</taxon>
    </lineage>
</organism>
<accession>A0ACD5TLZ9</accession>
<reference evidence="1" key="1">
    <citation type="submission" date="2021-05" db="EMBL/GenBank/DDBJ databases">
        <authorList>
            <person name="Scholz U."/>
            <person name="Mascher M."/>
            <person name="Fiebig A."/>
        </authorList>
    </citation>
    <scope>NUCLEOTIDE SEQUENCE [LARGE SCALE GENOMIC DNA]</scope>
</reference>
<keyword evidence="2" id="KW-1185">Reference proteome</keyword>
<dbReference type="Proteomes" id="UP001732700">
    <property type="component" value="Chromosome 1C"/>
</dbReference>
<proteinExistence type="predicted"/>
<sequence length="361" mass="38213">MAPLFASSHAAHAALLLLTPNPTATARLRVGGLRVRRPRRLRLPIRTAAGGSPPNAGIPDPTVDDDEWGSEPSASASGNSRPVVADEWGEPGVLEPEQPSGADTPTNDDEWGGEAKPTPAKAEETPVPEEDGVLEELKRCLVDTVYGSGLGLQTSAEVRGEVVELVAQLEAGNPTTAPVQAPDLLDGNWILLYTAYSELLPILLAGATPFSKVEKISQEIDSRSMTIVNASTISTPFASFSFSATASFEAQSPSRIEVQFKEGSFQPPEISSSVNLPNQIAIFGQKISLEPVQQLLNPLQQAFANIAGSISGQPPLKVPIPGNNRAKSWLLTTYLDKDLRISRGDGGGLFVLAKEGSPLLD</sequence>
<protein>
    <submittedName>
        <fullName evidence="1">Uncharacterized protein</fullName>
    </submittedName>
</protein>
<evidence type="ECO:0000313" key="1">
    <source>
        <dbReference type="EnsemblPlants" id="AVESA.00010b.r2.1CG0082770.1.CDS"/>
    </source>
</evidence>
<dbReference type="EnsemblPlants" id="AVESA.00010b.r2.1CG0082770.1">
    <property type="protein sequence ID" value="AVESA.00010b.r2.1CG0082770.1.CDS"/>
    <property type="gene ID" value="AVESA.00010b.r2.1CG0082770"/>
</dbReference>